<feature type="transmembrane region" description="Helical" evidence="1">
    <location>
        <begin position="12"/>
        <end position="31"/>
    </location>
</feature>
<organism evidence="3 4">
    <name type="scientific">Sinanodonta woodiana</name>
    <name type="common">Chinese pond mussel</name>
    <name type="synonym">Anodonta woodiana</name>
    <dbReference type="NCBI Taxonomy" id="1069815"/>
    <lineage>
        <taxon>Eukaryota</taxon>
        <taxon>Metazoa</taxon>
        <taxon>Spiralia</taxon>
        <taxon>Lophotrochozoa</taxon>
        <taxon>Mollusca</taxon>
        <taxon>Bivalvia</taxon>
        <taxon>Autobranchia</taxon>
        <taxon>Heteroconchia</taxon>
        <taxon>Palaeoheterodonta</taxon>
        <taxon>Unionida</taxon>
        <taxon>Unionoidea</taxon>
        <taxon>Unionidae</taxon>
        <taxon>Unioninae</taxon>
        <taxon>Sinanodonta</taxon>
    </lineage>
</organism>
<dbReference type="Proteomes" id="UP001634394">
    <property type="component" value="Unassembled WGS sequence"/>
</dbReference>
<evidence type="ECO:0000313" key="4">
    <source>
        <dbReference type="Proteomes" id="UP001634394"/>
    </source>
</evidence>
<evidence type="ECO:0000256" key="1">
    <source>
        <dbReference type="SAM" id="Phobius"/>
    </source>
</evidence>
<protein>
    <recommendedName>
        <fullName evidence="2">Methyltransferase FkbM domain-containing protein</fullName>
    </recommendedName>
</protein>
<dbReference type="AlphaFoldDB" id="A0ABD3XFW8"/>
<keyword evidence="1" id="KW-1133">Transmembrane helix</keyword>
<evidence type="ECO:0000313" key="3">
    <source>
        <dbReference type="EMBL" id="KAL3884521.1"/>
    </source>
</evidence>
<proteinExistence type="predicted"/>
<evidence type="ECO:0000259" key="2">
    <source>
        <dbReference type="Pfam" id="PF05050"/>
    </source>
</evidence>
<dbReference type="NCBIfam" id="TIGR01444">
    <property type="entry name" value="fkbM_fam"/>
    <property type="match status" value="1"/>
</dbReference>
<dbReference type="InterPro" id="IPR006342">
    <property type="entry name" value="FkbM_mtfrase"/>
</dbReference>
<comment type="caution">
    <text evidence="3">The sequence shown here is derived from an EMBL/GenBank/DDBJ whole genome shotgun (WGS) entry which is preliminary data.</text>
</comment>
<dbReference type="Gene3D" id="3.40.50.150">
    <property type="entry name" value="Vaccinia Virus protein VP39"/>
    <property type="match status" value="1"/>
</dbReference>
<dbReference type="PANTHER" id="PTHR34203:SF15">
    <property type="entry name" value="SLL1173 PROTEIN"/>
    <property type="match status" value="1"/>
</dbReference>
<keyword evidence="4" id="KW-1185">Reference proteome</keyword>
<accession>A0ABD3XFW8</accession>
<feature type="domain" description="Methyltransferase FkbM" evidence="2">
    <location>
        <begin position="120"/>
        <end position="291"/>
    </location>
</feature>
<sequence>MNTMDIRKYLNRQIYFIAAVFFILGYMLRFIQLTQVGTVSDINSLKIRPVAPCDPELPRPGPKIACVLTYTKPQFFICPYEREEDIHVSRWLRREGIWDGMRTGYLKSTLENYPESTLIDIGAHIGYFTVLAATVGNSVVAVEPYDRSVTLIRRSVALNDLNSKVRIISKAISANRTTMYLSQGDSNDIGSIRAIPVKEANQIDNSESGVEAITIDDLIPFIKSKEVIMKISIEGHECAAMQSAIKIFEEKIVRYIFIEWHVIRDTVYGINPDCPTDKARELVSRLHSLGYTPYEYLPRIKELAIDRVTQWSASGVLFQHFNSVKIL</sequence>
<reference evidence="3 4" key="1">
    <citation type="submission" date="2024-11" db="EMBL/GenBank/DDBJ databases">
        <title>Chromosome-level genome assembly of the freshwater bivalve Anodonta woodiana.</title>
        <authorList>
            <person name="Chen X."/>
        </authorList>
    </citation>
    <scope>NUCLEOTIDE SEQUENCE [LARGE SCALE GENOMIC DNA]</scope>
    <source>
        <strain evidence="3">MN2024</strain>
        <tissue evidence="3">Gills</tissue>
    </source>
</reference>
<keyword evidence="1" id="KW-0812">Transmembrane</keyword>
<keyword evidence="1" id="KW-0472">Membrane</keyword>
<dbReference type="Pfam" id="PF05050">
    <property type="entry name" value="Methyltransf_21"/>
    <property type="match status" value="1"/>
</dbReference>
<dbReference type="EMBL" id="JBJQND010000002">
    <property type="protein sequence ID" value="KAL3884521.1"/>
    <property type="molecule type" value="Genomic_DNA"/>
</dbReference>
<dbReference type="InterPro" id="IPR052514">
    <property type="entry name" value="SAM-dependent_MTase"/>
</dbReference>
<dbReference type="SUPFAM" id="SSF53335">
    <property type="entry name" value="S-adenosyl-L-methionine-dependent methyltransferases"/>
    <property type="match status" value="1"/>
</dbReference>
<name>A0ABD3XFW8_SINWO</name>
<dbReference type="InterPro" id="IPR029063">
    <property type="entry name" value="SAM-dependent_MTases_sf"/>
</dbReference>
<dbReference type="PANTHER" id="PTHR34203">
    <property type="entry name" value="METHYLTRANSFERASE, FKBM FAMILY PROTEIN"/>
    <property type="match status" value="1"/>
</dbReference>
<gene>
    <name evidence="3" type="ORF">ACJMK2_024655</name>
</gene>